<comment type="subcellular location">
    <subcellularLocation>
        <location evidence="1 10">Mitochondrion matrix</location>
    </subcellularLocation>
</comment>
<keyword evidence="14" id="KW-1185">Reference proteome</keyword>
<dbReference type="Proteomes" id="UP000501346">
    <property type="component" value="Chromosome SeIX"/>
</dbReference>
<dbReference type="EMBL" id="CP049006">
    <property type="protein sequence ID" value="QID85841.1"/>
    <property type="molecule type" value="Genomic_DNA"/>
</dbReference>
<evidence type="ECO:0000313" key="13">
    <source>
        <dbReference type="EMBL" id="QID85841.1"/>
    </source>
</evidence>
<dbReference type="InterPro" id="IPR039028">
    <property type="entry name" value="BCKD/PDK"/>
</dbReference>
<dbReference type="SUPFAM" id="SSF69012">
    <property type="entry name" value="alpha-ketoacid dehydrogenase kinase, N-terminal domain"/>
    <property type="match status" value="1"/>
</dbReference>
<evidence type="ECO:0000259" key="12">
    <source>
        <dbReference type="PROSITE" id="PS50109"/>
    </source>
</evidence>
<dbReference type="SUPFAM" id="SSF55874">
    <property type="entry name" value="ATPase domain of HSP90 chaperone/DNA topoisomerase II/histidine kinase"/>
    <property type="match status" value="1"/>
</dbReference>
<comment type="similarity">
    <text evidence="2 10">Belongs to the PDK/BCKDK protein kinase family.</text>
</comment>
<feature type="domain" description="Histidine kinase" evidence="12">
    <location>
        <begin position="261"/>
        <end position="387"/>
    </location>
</feature>
<dbReference type="Pfam" id="PF02518">
    <property type="entry name" value="HATPase_c"/>
    <property type="match status" value="1"/>
</dbReference>
<feature type="region of interest" description="Disordered" evidence="11">
    <location>
        <begin position="324"/>
        <end position="345"/>
    </location>
</feature>
<dbReference type="Gene3D" id="1.20.140.20">
    <property type="entry name" value="Alpha-ketoacid/pyruvate dehydrogenase kinase, N-terminal domain"/>
    <property type="match status" value="1"/>
</dbReference>
<organism evidence="13 14">
    <name type="scientific">Saccharomyces pastorianus</name>
    <name type="common">Lager yeast</name>
    <name type="synonym">Saccharomyces cerevisiae x Saccharomyces eubayanus</name>
    <dbReference type="NCBI Taxonomy" id="27292"/>
    <lineage>
        <taxon>Eukaryota</taxon>
        <taxon>Fungi</taxon>
        <taxon>Dikarya</taxon>
        <taxon>Ascomycota</taxon>
        <taxon>Saccharomycotina</taxon>
        <taxon>Saccharomycetes</taxon>
        <taxon>Saccharomycetales</taxon>
        <taxon>Saccharomycetaceae</taxon>
        <taxon>Saccharomyces</taxon>
    </lineage>
</organism>
<accession>A0A6C1EA81</accession>
<dbReference type="CDD" id="cd16929">
    <property type="entry name" value="HATPase_PDK-like"/>
    <property type="match status" value="1"/>
</dbReference>
<protein>
    <recommendedName>
        <fullName evidence="10">Protein-serine/threonine kinase</fullName>
        <ecNumber evidence="10">2.7.11.-</ecNumber>
    </recommendedName>
</protein>
<dbReference type="InterPro" id="IPR036784">
    <property type="entry name" value="AK/P_DHK_N_sf"/>
</dbReference>
<keyword evidence="4 10" id="KW-0808">Transferase</keyword>
<dbReference type="PROSITE" id="PS50109">
    <property type="entry name" value="HIS_KIN"/>
    <property type="match status" value="1"/>
</dbReference>
<keyword evidence="9 10" id="KW-0496">Mitochondrion</keyword>
<evidence type="ECO:0000256" key="7">
    <source>
        <dbReference type="ARBA" id="ARBA00022840"/>
    </source>
</evidence>
<dbReference type="InterPro" id="IPR005467">
    <property type="entry name" value="His_kinase_dom"/>
</dbReference>
<evidence type="ECO:0000256" key="10">
    <source>
        <dbReference type="RuleBase" id="RU366032"/>
    </source>
</evidence>
<dbReference type="GO" id="GO:0005524">
    <property type="term" value="F:ATP binding"/>
    <property type="evidence" value="ECO:0007669"/>
    <property type="project" value="UniProtKB-UniRule"/>
</dbReference>
<gene>
    <name evidence="13" type="primary">PKP1_2</name>
    <name evidence="13" type="ORF">GRS66_008431</name>
</gene>
<proteinExistence type="inferred from homology"/>
<keyword evidence="7 10" id="KW-0067">ATP-binding</keyword>
<evidence type="ECO:0000256" key="5">
    <source>
        <dbReference type="ARBA" id="ARBA00022741"/>
    </source>
</evidence>
<dbReference type="InterPro" id="IPR036890">
    <property type="entry name" value="HATPase_C_sf"/>
</dbReference>
<evidence type="ECO:0000256" key="9">
    <source>
        <dbReference type="ARBA" id="ARBA00023128"/>
    </source>
</evidence>
<dbReference type="SMART" id="SM00387">
    <property type="entry name" value="HATPase_c"/>
    <property type="match status" value="1"/>
</dbReference>
<keyword evidence="6 10" id="KW-0418">Kinase</keyword>
<name>A0A6C1EA81_SACPS</name>
<dbReference type="GO" id="GO:0010906">
    <property type="term" value="P:regulation of glucose metabolic process"/>
    <property type="evidence" value="ECO:0007669"/>
    <property type="project" value="TreeGrafter"/>
</dbReference>
<keyword evidence="8" id="KW-0809">Transit peptide</keyword>
<dbReference type="EC" id="2.7.11.-" evidence="10"/>
<dbReference type="GO" id="GO:0004740">
    <property type="term" value="F:pyruvate dehydrogenase (acetyl-transferring) kinase activity"/>
    <property type="evidence" value="ECO:0007669"/>
    <property type="project" value="TreeGrafter"/>
</dbReference>
<keyword evidence="5 10" id="KW-0547">Nucleotide-binding</keyword>
<dbReference type="PANTHER" id="PTHR11947">
    <property type="entry name" value="PYRUVATE DEHYDROGENASE KINASE"/>
    <property type="match status" value="1"/>
</dbReference>
<evidence type="ECO:0000256" key="6">
    <source>
        <dbReference type="ARBA" id="ARBA00022777"/>
    </source>
</evidence>
<dbReference type="Gene3D" id="3.30.565.10">
    <property type="entry name" value="Histidine kinase-like ATPase, C-terminal domain"/>
    <property type="match status" value="1"/>
</dbReference>
<dbReference type="InterPro" id="IPR003594">
    <property type="entry name" value="HATPase_dom"/>
</dbReference>
<evidence type="ECO:0000256" key="2">
    <source>
        <dbReference type="ARBA" id="ARBA00006155"/>
    </source>
</evidence>
<dbReference type="OrthoDB" id="3264224at2759"/>
<dbReference type="AlphaFoldDB" id="A0A6C1EA81"/>
<reference evidence="13 14" key="1">
    <citation type="journal article" date="2019" name="BMC Genomics">
        <title>Chromosome level assembly and comparative genome analysis confirm lager-brewing yeasts originated from a single hybridization.</title>
        <authorList>
            <person name="Salazar A.N."/>
            <person name="Gorter de Vries A.R."/>
            <person name="van den Broek M."/>
            <person name="Brouwers N."/>
            <person name="de la Torre Cortes P."/>
            <person name="Kuijpers N.G.A."/>
            <person name="Daran J.G."/>
            <person name="Abeel T."/>
        </authorList>
    </citation>
    <scope>NUCLEOTIDE SEQUENCE [LARGE SCALE GENOMIC DNA]</scope>
    <source>
        <strain evidence="13 14">CBS 1483</strain>
    </source>
</reference>
<sequence>MWKVMRVWRCGGVRWAHRQRPSNELLSELSFDQHYKIRSNIGLLIQDYASKPIAPLDYEYFLQYRPPLTRKEEYMLTIKTINLLLSLTCKRLNAIQRLPYNAVINPHLERTNSLYLKSLQTLLPVAYPYELHNPPKIQAKFTELLDDHEDAIVVLAKGLQEIRTCYPQFKISQFLNFHLKERITMKLLVTHYLSLTAQNNDESDGNTIGILQRDLPIVQLVKHVSDYVNDICFVKFNTQRTPVLVYPPAQDIAFTCIPPILEYIMTEVFKNAFEAQIAHGKEHVPIEVNLLKPDDDELYIRIRDHGGGITPEVEALMFDYSYSTRSQQPSDDEDSTDLPGEQINNVSGMGFGLPMCKTYLELFGGKMDIQSLPGWGTDVYIKHKGPSKAALLAKR</sequence>
<evidence type="ECO:0000256" key="4">
    <source>
        <dbReference type="ARBA" id="ARBA00022679"/>
    </source>
</evidence>
<evidence type="ECO:0000256" key="11">
    <source>
        <dbReference type="SAM" id="MobiDB-lite"/>
    </source>
</evidence>
<evidence type="ECO:0000313" key="14">
    <source>
        <dbReference type="Proteomes" id="UP000501346"/>
    </source>
</evidence>
<keyword evidence="3" id="KW-0597">Phosphoprotein</keyword>
<evidence type="ECO:0000256" key="8">
    <source>
        <dbReference type="ARBA" id="ARBA00022946"/>
    </source>
</evidence>
<dbReference type="GO" id="GO:0005759">
    <property type="term" value="C:mitochondrial matrix"/>
    <property type="evidence" value="ECO:0007669"/>
    <property type="project" value="UniProtKB-SubCell"/>
</dbReference>
<dbReference type="PANTHER" id="PTHR11947:SF20">
    <property type="entry name" value="[3-METHYL-2-OXOBUTANOATE DEHYDROGENASE [LIPOAMIDE]] KINASE, MITOCHONDRIAL"/>
    <property type="match status" value="1"/>
</dbReference>
<evidence type="ECO:0000256" key="3">
    <source>
        <dbReference type="ARBA" id="ARBA00022553"/>
    </source>
</evidence>
<dbReference type="Pfam" id="PF10436">
    <property type="entry name" value="BCDHK_Adom3"/>
    <property type="match status" value="1"/>
</dbReference>
<dbReference type="InterPro" id="IPR018955">
    <property type="entry name" value="BCDHK/PDK_N"/>
</dbReference>
<evidence type="ECO:0000256" key="1">
    <source>
        <dbReference type="ARBA" id="ARBA00004305"/>
    </source>
</evidence>
<dbReference type="InterPro" id="IPR004358">
    <property type="entry name" value="Sig_transdc_His_kin-like_C"/>
</dbReference>
<dbReference type="PRINTS" id="PR00344">
    <property type="entry name" value="BCTRLSENSOR"/>
</dbReference>